<dbReference type="EMBL" id="BIXZ01000022">
    <property type="protein sequence ID" value="GCF16238.1"/>
    <property type="molecule type" value="Genomic_DNA"/>
</dbReference>
<evidence type="ECO:0000256" key="1">
    <source>
        <dbReference type="SAM" id="Phobius"/>
    </source>
</evidence>
<dbReference type="AlphaFoldDB" id="A0A4C2ENP9"/>
<keyword evidence="1" id="KW-0812">Transmembrane</keyword>
<gene>
    <name evidence="2" type="ORF">Harman_41730</name>
</gene>
<keyword evidence="3" id="KW-1185">Reference proteome</keyword>
<evidence type="ECO:0000313" key="3">
    <source>
        <dbReference type="Proteomes" id="UP000304382"/>
    </source>
</evidence>
<dbReference type="Proteomes" id="UP000304382">
    <property type="component" value="Unassembled WGS sequence"/>
</dbReference>
<protein>
    <submittedName>
        <fullName evidence="2">Uncharacterized protein</fullName>
    </submittedName>
</protein>
<keyword evidence="1" id="KW-0472">Membrane</keyword>
<organism evidence="2 3">
    <name type="scientific">Haloarcula mannanilytica</name>
    <dbReference type="NCBI Taxonomy" id="2509225"/>
    <lineage>
        <taxon>Archaea</taxon>
        <taxon>Methanobacteriati</taxon>
        <taxon>Methanobacteriota</taxon>
        <taxon>Stenosarchaea group</taxon>
        <taxon>Halobacteria</taxon>
        <taxon>Halobacteriales</taxon>
        <taxon>Haloarculaceae</taxon>
        <taxon>Haloarcula</taxon>
    </lineage>
</organism>
<name>A0A4C2ENP9_9EURY</name>
<evidence type="ECO:0000313" key="2">
    <source>
        <dbReference type="EMBL" id="GCF16238.1"/>
    </source>
</evidence>
<feature type="transmembrane region" description="Helical" evidence="1">
    <location>
        <begin position="48"/>
        <end position="71"/>
    </location>
</feature>
<comment type="caution">
    <text evidence="2">The sequence shown here is derived from an EMBL/GenBank/DDBJ whole genome shotgun (WGS) entry which is preliminary data.</text>
</comment>
<sequence length="74" mass="8271">MAFCGITDRLQDIPILDHIIKIIAAGYHARYTAITGPQTVPVRNLLPLIYLLMICIDIMTLDPGKLLYGFIQSI</sequence>
<proteinExistence type="predicted"/>
<keyword evidence="1" id="KW-1133">Transmembrane helix</keyword>
<accession>A0A4C2ENP9</accession>
<reference evidence="2 3" key="1">
    <citation type="submission" date="2019-02" db="EMBL/GenBank/DDBJ databases">
        <title>Haloarcula mannanilyticum sp. nov., a mannan degrading haloarchaeon isolated from commercial salt.</title>
        <authorList>
            <person name="Enomoto S."/>
            <person name="Shimane Y."/>
            <person name="Kamekura M."/>
            <person name="Ito T."/>
            <person name="Moriya O."/>
            <person name="Ihara K."/>
            <person name="Takahashi-Ando N."/>
            <person name="Fukushima Y."/>
            <person name="Yoshida Y."/>
            <person name="Usama R."/>
            <person name="Takai K."/>
            <person name="Minegishi H."/>
        </authorList>
    </citation>
    <scope>NUCLEOTIDE SEQUENCE [LARGE SCALE GENOMIC DNA]</scope>
    <source>
        <strain evidence="2 3">MD130-1</strain>
    </source>
</reference>